<dbReference type="EC" id="3.2.1.4" evidence="3"/>
<reference evidence="13" key="1">
    <citation type="submission" date="2021-05" db="EMBL/GenBank/DDBJ databases">
        <title>The genome of the haptophyte Pavlova lutheri (Diacronema luteri, Pavlovales) - a model for lipid biosynthesis in eukaryotic algae.</title>
        <authorList>
            <person name="Hulatt C.J."/>
            <person name="Posewitz M.C."/>
        </authorList>
    </citation>
    <scope>NUCLEOTIDE SEQUENCE</scope>
    <source>
        <strain evidence="13">NIVA-4/92</strain>
    </source>
</reference>
<evidence type="ECO:0000256" key="9">
    <source>
        <dbReference type="SAM" id="MobiDB-lite"/>
    </source>
</evidence>
<evidence type="ECO:0000313" key="14">
    <source>
        <dbReference type="Proteomes" id="UP000751190"/>
    </source>
</evidence>
<evidence type="ECO:0000256" key="4">
    <source>
        <dbReference type="ARBA" id="ARBA00022801"/>
    </source>
</evidence>
<proteinExistence type="inferred from homology"/>
<evidence type="ECO:0000256" key="1">
    <source>
        <dbReference type="ARBA" id="ARBA00000966"/>
    </source>
</evidence>
<gene>
    <name evidence="13" type="ORF">KFE25_007377</name>
</gene>
<accession>A0A8J5XZP7</accession>
<feature type="domain" description="Glycoside hydrolase family 9" evidence="11">
    <location>
        <begin position="192"/>
        <end position="659"/>
    </location>
</feature>
<dbReference type="AlphaFoldDB" id="A0A8J5XZP7"/>
<evidence type="ECO:0000256" key="10">
    <source>
        <dbReference type="SAM" id="SignalP"/>
    </source>
</evidence>
<evidence type="ECO:0000313" key="13">
    <source>
        <dbReference type="EMBL" id="KAG8468859.1"/>
    </source>
</evidence>
<evidence type="ECO:0000256" key="8">
    <source>
        <dbReference type="ARBA" id="ARBA00023326"/>
    </source>
</evidence>
<dbReference type="InterPro" id="IPR004197">
    <property type="entry name" value="Cellulase_Ig-like"/>
</dbReference>
<organism evidence="13 14">
    <name type="scientific">Diacronema lutheri</name>
    <name type="common">Unicellular marine alga</name>
    <name type="synonym">Monochrysis lutheri</name>
    <dbReference type="NCBI Taxonomy" id="2081491"/>
    <lineage>
        <taxon>Eukaryota</taxon>
        <taxon>Haptista</taxon>
        <taxon>Haptophyta</taxon>
        <taxon>Pavlovophyceae</taxon>
        <taxon>Pavlovales</taxon>
        <taxon>Pavlovaceae</taxon>
        <taxon>Diacronema</taxon>
    </lineage>
</organism>
<dbReference type="InterPro" id="IPR012341">
    <property type="entry name" value="6hp_glycosidase-like_sf"/>
</dbReference>
<keyword evidence="4" id="KW-0378">Hydrolase</keyword>
<dbReference type="Pfam" id="PF02927">
    <property type="entry name" value="CelD_N"/>
    <property type="match status" value="1"/>
</dbReference>
<dbReference type="PANTHER" id="PTHR22298">
    <property type="entry name" value="ENDO-1,4-BETA-GLUCANASE"/>
    <property type="match status" value="1"/>
</dbReference>
<dbReference type="InterPro" id="IPR008928">
    <property type="entry name" value="6-hairpin_glycosidase_sf"/>
</dbReference>
<keyword evidence="5" id="KW-0136">Cellulose degradation</keyword>
<dbReference type="Gene3D" id="1.50.10.10">
    <property type="match status" value="1"/>
</dbReference>
<dbReference type="Gene3D" id="2.60.40.10">
    <property type="entry name" value="Immunoglobulins"/>
    <property type="match status" value="1"/>
</dbReference>
<evidence type="ECO:0000259" key="11">
    <source>
        <dbReference type="Pfam" id="PF00759"/>
    </source>
</evidence>
<feature type="region of interest" description="Disordered" evidence="9">
    <location>
        <begin position="667"/>
        <end position="686"/>
    </location>
</feature>
<dbReference type="OrthoDB" id="10257085at2759"/>
<evidence type="ECO:0000259" key="12">
    <source>
        <dbReference type="Pfam" id="PF02927"/>
    </source>
</evidence>
<feature type="signal peptide" evidence="10">
    <location>
        <begin position="1"/>
        <end position="17"/>
    </location>
</feature>
<dbReference type="SUPFAM" id="SSF48208">
    <property type="entry name" value="Six-hairpin glycosidases"/>
    <property type="match status" value="1"/>
</dbReference>
<dbReference type="Proteomes" id="UP000751190">
    <property type="component" value="Unassembled WGS sequence"/>
</dbReference>
<keyword evidence="6" id="KW-0119">Carbohydrate metabolism</keyword>
<dbReference type="InterPro" id="IPR001701">
    <property type="entry name" value="Glyco_hydro_9"/>
</dbReference>
<keyword evidence="10" id="KW-0732">Signal</keyword>
<name>A0A8J5XZP7_DIALT</name>
<dbReference type="CDD" id="cd02850">
    <property type="entry name" value="E_set_Cellulase_N"/>
    <property type="match status" value="1"/>
</dbReference>
<feature type="domain" description="Cellulase Ig-like" evidence="12">
    <location>
        <begin position="98"/>
        <end position="180"/>
    </location>
</feature>
<keyword evidence="14" id="KW-1185">Reference proteome</keyword>
<protein>
    <recommendedName>
        <fullName evidence="3">cellulase</fullName>
        <ecNumber evidence="3">3.2.1.4</ecNumber>
    </recommendedName>
</protein>
<dbReference type="GO" id="GO:0030245">
    <property type="term" value="P:cellulose catabolic process"/>
    <property type="evidence" value="ECO:0007669"/>
    <property type="project" value="UniProtKB-KW"/>
</dbReference>
<dbReference type="InterPro" id="IPR013783">
    <property type="entry name" value="Ig-like_fold"/>
</dbReference>
<evidence type="ECO:0000256" key="5">
    <source>
        <dbReference type="ARBA" id="ARBA00023001"/>
    </source>
</evidence>
<comment type="catalytic activity">
    <reaction evidence="1">
        <text>Endohydrolysis of (1-&gt;4)-beta-D-glucosidic linkages in cellulose, lichenin and cereal beta-D-glucans.</text>
        <dbReference type="EC" id="3.2.1.4"/>
    </reaction>
</comment>
<evidence type="ECO:0000256" key="2">
    <source>
        <dbReference type="ARBA" id="ARBA00007072"/>
    </source>
</evidence>
<comment type="caution">
    <text evidence="13">The sequence shown here is derived from an EMBL/GenBank/DDBJ whole genome shotgun (WGS) entry which is preliminary data.</text>
</comment>
<keyword evidence="7" id="KW-0326">Glycosidase</keyword>
<keyword evidence="8" id="KW-0624">Polysaccharide degradation</keyword>
<evidence type="ECO:0000256" key="6">
    <source>
        <dbReference type="ARBA" id="ARBA00023277"/>
    </source>
</evidence>
<dbReference type="EMBL" id="JAGTXO010000003">
    <property type="protein sequence ID" value="KAG8468859.1"/>
    <property type="molecule type" value="Genomic_DNA"/>
</dbReference>
<feature type="chain" id="PRO_5035255593" description="cellulase" evidence="10">
    <location>
        <begin position="18"/>
        <end position="686"/>
    </location>
</feature>
<evidence type="ECO:0000256" key="3">
    <source>
        <dbReference type="ARBA" id="ARBA00012601"/>
    </source>
</evidence>
<dbReference type="GO" id="GO:0008810">
    <property type="term" value="F:cellulase activity"/>
    <property type="evidence" value="ECO:0007669"/>
    <property type="project" value="UniProtKB-EC"/>
</dbReference>
<evidence type="ECO:0000256" key="7">
    <source>
        <dbReference type="ARBA" id="ARBA00023295"/>
    </source>
</evidence>
<dbReference type="Pfam" id="PF00759">
    <property type="entry name" value="Glyco_hydro_9"/>
    <property type="match status" value="1"/>
</dbReference>
<comment type="similarity">
    <text evidence="2">Belongs to the glycosyl hydrolase 9 (cellulase E) family.</text>
</comment>
<sequence>MHLPIARLALALACARATVPPSPASPIEATGSPECGTGRAAEGSLLALQPDWATPLWHTAVAYRGGTCAPSGCKWADVCIPSWAERPRPAGPFLSAMDTVGYMPHDVGKVATVLSAEPCGEEWELRRHADGSLVARGVTEAPREPPDDGSTHPFERVGACFVDFSNVTAAGLYDLQTRGGNSTGIVVDANVYRAPLKQALAAFYMARCGQRTEPLSDPDLVTASLRGISVRPFAHDECHMEDGFVDERHTGEEGLERHRDGTGGFHDAGDYGKYTVNTAMAVGVLLHAWQHHAPALKCLELDGLPRAHPVMPYVLEEARYGLDWMLKMQKRDGRVYHKLTPSRFVGRGTLPDADRAKRFFAPWGTAATADLVAVAALGARMYAPFDPAYADALMDAALRSYAVLAAHPTEVIPDLSAFSTGDYVGQFNGNPNHDRGVRIWALSELYESTGNATFLDELEAHLSFFDTPTAQCAGNRDPLSMCKVADLVEWNQQRDMGIVPYLLSARSPDLRNASLVAEVGEQLRLVVDKWARTASYDPFGRHMGDFTKFGVSVWGINGEAARHALLFETARRALGVDHTRVSAATLHHLLGRNEERRSWVLKLGFNPPENPHHRPSFVFKDTWPGLLVGGPFPEWRDEWRSFASNEVAINWQAALVYALSALAPASCTSEAGPRKGREGRGNSYDA</sequence>